<dbReference type="Proteomes" id="UP000228987">
    <property type="component" value="Unassembled WGS sequence"/>
</dbReference>
<dbReference type="AlphaFoldDB" id="A0A2A5C8L1"/>
<protein>
    <recommendedName>
        <fullName evidence="2">VOC domain-containing protein</fullName>
    </recommendedName>
</protein>
<dbReference type="PROSITE" id="PS51819">
    <property type="entry name" value="VOC"/>
    <property type="match status" value="2"/>
</dbReference>
<dbReference type="Pfam" id="PF00903">
    <property type="entry name" value="Glyoxalase"/>
    <property type="match status" value="1"/>
</dbReference>
<name>A0A2A5C8L1_9GAMM</name>
<sequence>MSTLPLVTRSRSLLSLLLVTLFTIPSLSFAQLNAPNSAGVAMGHLHFQTADLAASQAFWENLGGEVVQNGPISMYDIPGVLILLREAEPSSGSAGTLIIHVGFHVPNVNAAYDRWSAAGIDVERGSFDFQLWVNGPDGLLIEILENPEITGSIQMHHIHWETPDIEGMQAWYSDMFGAVPGMRGNFQAADIPGVNLTFNQAESPVMETQGTVLDHIGFEVTDLRATIAKLEAAGVTMDSGYREIAAANLAIAFLTDPWGTYIELTQGLAP</sequence>
<proteinExistence type="predicted"/>
<organism evidence="3 4">
    <name type="scientific">SAR86 cluster bacterium</name>
    <dbReference type="NCBI Taxonomy" id="2030880"/>
    <lineage>
        <taxon>Bacteria</taxon>
        <taxon>Pseudomonadati</taxon>
        <taxon>Pseudomonadota</taxon>
        <taxon>Gammaproteobacteria</taxon>
        <taxon>SAR86 cluster</taxon>
    </lineage>
</organism>
<dbReference type="SUPFAM" id="SSF54593">
    <property type="entry name" value="Glyoxalase/Bleomycin resistance protein/Dihydroxybiphenyl dioxygenase"/>
    <property type="match status" value="2"/>
</dbReference>
<reference evidence="4" key="1">
    <citation type="submission" date="2017-08" db="EMBL/GenBank/DDBJ databases">
        <title>A dynamic microbial community with high functional redundancy inhabits the cold, oxic subseafloor aquifer.</title>
        <authorList>
            <person name="Tully B.J."/>
            <person name="Wheat C.G."/>
            <person name="Glazer B.T."/>
            <person name="Huber J.A."/>
        </authorList>
    </citation>
    <scope>NUCLEOTIDE SEQUENCE [LARGE SCALE GENOMIC DNA]</scope>
</reference>
<keyword evidence="1" id="KW-0479">Metal-binding</keyword>
<feature type="domain" description="VOC" evidence="2">
    <location>
        <begin position="154"/>
        <end position="267"/>
    </location>
</feature>
<feature type="domain" description="VOC" evidence="2">
    <location>
        <begin position="41"/>
        <end position="161"/>
    </location>
</feature>
<dbReference type="InterPro" id="IPR037523">
    <property type="entry name" value="VOC_core"/>
</dbReference>
<dbReference type="InterPro" id="IPR029068">
    <property type="entry name" value="Glyas_Bleomycin-R_OHBP_Dase"/>
</dbReference>
<dbReference type="PANTHER" id="PTHR43048">
    <property type="entry name" value="METHYLMALONYL-COA EPIMERASE"/>
    <property type="match status" value="1"/>
</dbReference>
<dbReference type="GO" id="GO:0046872">
    <property type="term" value="F:metal ion binding"/>
    <property type="evidence" value="ECO:0007669"/>
    <property type="project" value="UniProtKB-KW"/>
</dbReference>
<dbReference type="Gene3D" id="3.10.180.10">
    <property type="entry name" value="2,3-Dihydroxybiphenyl 1,2-Dioxygenase, domain 1"/>
    <property type="match status" value="2"/>
</dbReference>
<dbReference type="InterPro" id="IPR051785">
    <property type="entry name" value="MMCE/EMCE_epimerase"/>
</dbReference>
<dbReference type="GO" id="GO:0004493">
    <property type="term" value="F:methylmalonyl-CoA epimerase activity"/>
    <property type="evidence" value="ECO:0007669"/>
    <property type="project" value="TreeGrafter"/>
</dbReference>
<evidence type="ECO:0000259" key="2">
    <source>
        <dbReference type="PROSITE" id="PS51819"/>
    </source>
</evidence>
<evidence type="ECO:0000256" key="1">
    <source>
        <dbReference type="ARBA" id="ARBA00022723"/>
    </source>
</evidence>
<dbReference type="Pfam" id="PF13669">
    <property type="entry name" value="Glyoxalase_4"/>
    <property type="match status" value="1"/>
</dbReference>
<gene>
    <name evidence="3" type="ORF">COA71_11655</name>
</gene>
<dbReference type="PANTHER" id="PTHR43048:SF5">
    <property type="entry name" value="BLR5325 PROTEIN"/>
    <property type="match status" value="1"/>
</dbReference>
<dbReference type="InterPro" id="IPR004360">
    <property type="entry name" value="Glyas_Fos-R_dOase_dom"/>
</dbReference>
<dbReference type="EMBL" id="NVWI01000010">
    <property type="protein sequence ID" value="PCJ40157.1"/>
    <property type="molecule type" value="Genomic_DNA"/>
</dbReference>
<accession>A0A2A5C8L1</accession>
<comment type="caution">
    <text evidence="3">The sequence shown here is derived from an EMBL/GenBank/DDBJ whole genome shotgun (WGS) entry which is preliminary data.</text>
</comment>
<evidence type="ECO:0000313" key="3">
    <source>
        <dbReference type="EMBL" id="PCJ40157.1"/>
    </source>
</evidence>
<evidence type="ECO:0000313" key="4">
    <source>
        <dbReference type="Proteomes" id="UP000228987"/>
    </source>
</evidence>
<dbReference type="GO" id="GO:0046491">
    <property type="term" value="P:L-methylmalonyl-CoA metabolic process"/>
    <property type="evidence" value="ECO:0007669"/>
    <property type="project" value="TreeGrafter"/>
</dbReference>
<dbReference type="CDD" id="cd06587">
    <property type="entry name" value="VOC"/>
    <property type="match status" value="1"/>
</dbReference>